<accession>T0ZJH8</accession>
<dbReference type="Pfam" id="PF02653">
    <property type="entry name" value="BPD_transp_2"/>
    <property type="match status" value="1"/>
</dbReference>
<keyword evidence="5" id="KW-0029">Amino-acid transport</keyword>
<evidence type="ECO:0000313" key="10">
    <source>
        <dbReference type="EMBL" id="EQD28899.1"/>
    </source>
</evidence>
<comment type="caution">
    <text evidence="10">The sequence shown here is derived from an EMBL/GenBank/DDBJ whole genome shotgun (WGS) entry which is preliminary data.</text>
</comment>
<dbReference type="InterPro" id="IPR052157">
    <property type="entry name" value="BCAA_transport_permease"/>
</dbReference>
<evidence type="ECO:0000256" key="1">
    <source>
        <dbReference type="ARBA" id="ARBA00004651"/>
    </source>
</evidence>
<evidence type="ECO:0000256" key="7">
    <source>
        <dbReference type="ARBA" id="ARBA00023136"/>
    </source>
</evidence>
<feature type="transmembrane region" description="Helical" evidence="9">
    <location>
        <begin position="58"/>
        <end position="79"/>
    </location>
</feature>
<gene>
    <name evidence="10" type="ORF">B2A_14716</name>
</gene>
<dbReference type="GO" id="GO:0022857">
    <property type="term" value="F:transmembrane transporter activity"/>
    <property type="evidence" value="ECO:0007669"/>
    <property type="project" value="InterPro"/>
</dbReference>
<dbReference type="PANTHER" id="PTHR11795">
    <property type="entry name" value="BRANCHED-CHAIN AMINO ACID TRANSPORT SYSTEM PERMEASE PROTEIN LIVH"/>
    <property type="match status" value="1"/>
</dbReference>
<feature type="transmembrane region" description="Helical" evidence="9">
    <location>
        <begin position="91"/>
        <end position="114"/>
    </location>
</feature>
<evidence type="ECO:0000256" key="3">
    <source>
        <dbReference type="ARBA" id="ARBA00022475"/>
    </source>
</evidence>
<evidence type="ECO:0000256" key="8">
    <source>
        <dbReference type="ARBA" id="ARBA00037998"/>
    </source>
</evidence>
<evidence type="ECO:0000256" key="6">
    <source>
        <dbReference type="ARBA" id="ARBA00022989"/>
    </source>
</evidence>
<comment type="similarity">
    <text evidence="8">Belongs to the binding-protein-dependent transport system permease family. LivHM subfamily.</text>
</comment>
<keyword evidence="4 9" id="KW-0812">Transmembrane</keyword>
<dbReference type="InterPro" id="IPR001851">
    <property type="entry name" value="ABC_transp_permease"/>
</dbReference>
<evidence type="ECO:0000256" key="5">
    <source>
        <dbReference type="ARBA" id="ARBA00022970"/>
    </source>
</evidence>
<sequence>MRARMSWVSDLVNAISLGVVYGLVAVSVGLVFGVLRQVNLAQGEVIALGAYSLWMTRGLPVVASIAICCVVCVAMSLAIQVTIFRPLRGASALTTLIVTFGLSYALEAVWLIAFGPNGEPVSML</sequence>
<keyword evidence="3" id="KW-1003">Cell membrane</keyword>
<proteinExistence type="inferred from homology"/>
<dbReference type="PANTHER" id="PTHR11795:SF445">
    <property type="entry name" value="AMINO ACID ABC TRANSPORTER PERMEASE PROTEIN"/>
    <property type="match status" value="1"/>
</dbReference>
<organism evidence="10">
    <name type="scientific">mine drainage metagenome</name>
    <dbReference type="NCBI Taxonomy" id="410659"/>
    <lineage>
        <taxon>unclassified sequences</taxon>
        <taxon>metagenomes</taxon>
        <taxon>ecological metagenomes</taxon>
    </lineage>
</organism>
<evidence type="ECO:0000256" key="9">
    <source>
        <dbReference type="SAM" id="Phobius"/>
    </source>
</evidence>
<dbReference type="GO" id="GO:0005886">
    <property type="term" value="C:plasma membrane"/>
    <property type="evidence" value="ECO:0007669"/>
    <property type="project" value="UniProtKB-SubCell"/>
</dbReference>
<evidence type="ECO:0000256" key="2">
    <source>
        <dbReference type="ARBA" id="ARBA00022448"/>
    </source>
</evidence>
<protein>
    <submittedName>
        <fullName evidence="10">High-affinity branched-chain amino acid ABC transporter, permease protein LivH</fullName>
    </submittedName>
</protein>
<dbReference type="GO" id="GO:0006865">
    <property type="term" value="P:amino acid transport"/>
    <property type="evidence" value="ECO:0007669"/>
    <property type="project" value="UniProtKB-KW"/>
</dbReference>
<keyword evidence="2" id="KW-0813">Transport</keyword>
<keyword evidence="6 9" id="KW-1133">Transmembrane helix</keyword>
<reference evidence="10" key="2">
    <citation type="journal article" date="2014" name="ISME J.">
        <title>Microbial stratification in low pH oxic and suboxic macroscopic growths along an acid mine drainage.</title>
        <authorList>
            <person name="Mendez-Garcia C."/>
            <person name="Mesa V."/>
            <person name="Sprenger R.R."/>
            <person name="Richter M."/>
            <person name="Diez M.S."/>
            <person name="Solano J."/>
            <person name="Bargiela R."/>
            <person name="Golyshina O.V."/>
            <person name="Manteca A."/>
            <person name="Ramos J.L."/>
            <person name="Gallego J.R."/>
            <person name="Llorente I."/>
            <person name="Martins Dos Santos V.A."/>
            <person name="Jensen O.N."/>
            <person name="Pelaez A.I."/>
            <person name="Sanchez J."/>
            <person name="Ferrer M."/>
        </authorList>
    </citation>
    <scope>NUCLEOTIDE SEQUENCE</scope>
</reference>
<comment type="subcellular location">
    <subcellularLocation>
        <location evidence="1">Cell membrane</location>
        <topology evidence="1">Multi-pass membrane protein</topology>
    </subcellularLocation>
</comment>
<keyword evidence="7 9" id="KW-0472">Membrane</keyword>
<name>T0ZJH8_9ZZZZ</name>
<reference evidence="10" key="1">
    <citation type="submission" date="2013-08" db="EMBL/GenBank/DDBJ databases">
        <authorList>
            <person name="Mendez C."/>
            <person name="Richter M."/>
            <person name="Ferrer M."/>
            <person name="Sanchez J."/>
        </authorList>
    </citation>
    <scope>NUCLEOTIDE SEQUENCE</scope>
</reference>
<evidence type="ECO:0000256" key="4">
    <source>
        <dbReference type="ARBA" id="ARBA00022692"/>
    </source>
</evidence>
<dbReference type="EMBL" id="AUZZ01010695">
    <property type="protein sequence ID" value="EQD28899.1"/>
    <property type="molecule type" value="Genomic_DNA"/>
</dbReference>
<feature type="transmembrane region" description="Helical" evidence="9">
    <location>
        <begin position="12"/>
        <end position="38"/>
    </location>
</feature>
<dbReference type="AlphaFoldDB" id="T0ZJH8"/>
<feature type="non-terminal residue" evidence="10">
    <location>
        <position position="124"/>
    </location>
</feature>